<keyword evidence="11" id="KW-1185">Reference proteome</keyword>
<evidence type="ECO:0000259" key="8">
    <source>
        <dbReference type="Pfam" id="PF12805"/>
    </source>
</evidence>
<feature type="transmembrane region" description="Helical" evidence="7">
    <location>
        <begin position="51"/>
        <end position="69"/>
    </location>
</feature>
<dbReference type="RefSeq" id="WP_111323959.1">
    <property type="nucleotide sequence ID" value="NZ_BIFX01000001.1"/>
</dbReference>
<feature type="transmembrane region" description="Helical" evidence="7">
    <location>
        <begin position="545"/>
        <end position="567"/>
    </location>
</feature>
<dbReference type="AlphaFoldDB" id="A0A326UDN4"/>
<dbReference type="Pfam" id="PF12805">
    <property type="entry name" value="FUSC-like"/>
    <property type="match status" value="1"/>
</dbReference>
<comment type="similarity">
    <text evidence="6">Belongs to the YccS/YhfK family.</text>
</comment>
<comment type="caution">
    <text evidence="10">The sequence shown here is derived from an EMBL/GenBank/DDBJ whole genome shotgun (WGS) entry which is preliminary data.</text>
</comment>
<evidence type="ECO:0000256" key="7">
    <source>
        <dbReference type="SAM" id="Phobius"/>
    </source>
</evidence>
<feature type="transmembrane region" description="Helical" evidence="7">
    <location>
        <begin position="102"/>
        <end position="135"/>
    </location>
</feature>
<name>A0A326UDN4_THEHA</name>
<evidence type="ECO:0000256" key="3">
    <source>
        <dbReference type="ARBA" id="ARBA00022692"/>
    </source>
</evidence>
<protein>
    <submittedName>
        <fullName evidence="10">Putative membrane protein YccC</fullName>
    </submittedName>
</protein>
<proteinExistence type="inferred from homology"/>
<dbReference type="PANTHER" id="PTHR30509:SF9">
    <property type="entry name" value="MULTIDRUG RESISTANCE PROTEIN MDTO"/>
    <property type="match status" value="1"/>
</dbReference>
<sequence length="749" mass="84304">MQMDIPTTASKQTKQRRILPILLYRLKKRLISLLQRLKNYLFDIQKQDLTYGIRLTIICIVPIVAGMLLKNPLMMSSGFLGGLYVALADVGGAYSTRALSMLLATLSISIVGVLGTISGGSIWLAVPLAFLFMFLLNMFSIYGNIGAKVSMMTSGAFLIFLGQPHGPAIALQQGIALLCGGVWAMIVSLWLWPLRPYKPVRMATSAYYRSLALFLLKAGRSASYTSGRWWNDAAKNERALVLEAYKRAHNTVMTLRASRNGSNVTLQQLFMLTLDADRLFDATIALAEGIQGAKHHIHNYALWPTMKRLLQQTATMCTFLAKSITQNKLDMTKWEGLHNAQETSLQELREKLPGLTGDTQALASVQRVLRIFRQICTIGEEAMYTLAQLDDERLEALTTPVLKKRTGPREAWTLFRDNLSFQSLTFRHALRVSVATTVAVVIYSLLKLDHGYWLTLTVMLSLKPEFASTRTRVFERVIGTVLGGMLGAWVAYAIRDRLLLFALLVVFCLLAYSRLRRNYSAFVIFLTPFMVVLTDLGHPGDWGIAMLRMMNTLMGGVIAMIACYLFWPQWERERLPQYIAEALAANRSFLHCVLDIYAGKHEKRADLHQASAQAHLRNINAAAAFQRLLNEPRKQQGSVERFYALVAYNQRLCDSITFLAAHLPDPKSPAIPGVEAFKQHTDEVLTQVERAVTLGERPEQLSPLEESLQEIRATLYKLTATTPQERKPEMHILHARAHHLIKHAVHQRH</sequence>
<feature type="transmembrane region" description="Helical" evidence="7">
    <location>
        <begin position="522"/>
        <end position="539"/>
    </location>
</feature>
<evidence type="ECO:0000256" key="1">
    <source>
        <dbReference type="ARBA" id="ARBA00004651"/>
    </source>
</evidence>
<comment type="subcellular location">
    <subcellularLocation>
        <location evidence="1">Cell membrane</location>
        <topology evidence="1">Multi-pass membrane protein</topology>
    </subcellularLocation>
</comment>
<dbReference type="PANTHER" id="PTHR30509">
    <property type="entry name" value="P-HYDROXYBENZOIC ACID EFFLUX PUMP SUBUNIT-RELATED"/>
    <property type="match status" value="1"/>
</dbReference>
<feature type="transmembrane region" description="Helical" evidence="7">
    <location>
        <begin position="141"/>
        <end position="162"/>
    </location>
</feature>
<evidence type="ECO:0000313" key="10">
    <source>
        <dbReference type="EMBL" id="PZW27516.1"/>
    </source>
</evidence>
<evidence type="ECO:0000256" key="4">
    <source>
        <dbReference type="ARBA" id="ARBA00022989"/>
    </source>
</evidence>
<organism evidence="10 11">
    <name type="scientific">Thermosporothrix hazakensis</name>
    <dbReference type="NCBI Taxonomy" id="644383"/>
    <lineage>
        <taxon>Bacteria</taxon>
        <taxon>Bacillati</taxon>
        <taxon>Chloroflexota</taxon>
        <taxon>Ktedonobacteria</taxon>
        <taxon>Ktedonobacterales</taxon>
        <taxon>Thermosporotrichaceae</taxon>
        <taxon>Thermosporothrix</taxon>
    </lineage>
</organism>
<gene>
    <name evidence="10" type="ORF">EI42_03603</name>
</gene>
<keyword evidence="3 7" id="KW-0812">Transmembrane</keyword>
<dbReference type="EMBL" id="QKUF01000012">
    <property type="protein sequence ID" value="PZW27516.1"/>
    <property type="molecule type" value="Genomic_DNA"/>
</dbReference>
<keyword evidence="4 7" id="KW-1133">Transmembrane helix</keyword>
<reference evidence="10 11" key="1">
    <citation type="submission" date="2018-06" db="EMBL/GenBank/DDBJ databases">
        <title>Genomic Encyclopedia of Archaeal and Bacterial Type Strains, Phase II (KMG-II): from individual species to whole genera.</title>
        <authorList>
            <person name="Goeker M."/>
        </authorList>
    </citation>
    <scope>NUCLEOTIDE SEQUENCE [LARGE SCALE GENOMIC DNA]</scope>
    <source>
        <strain evidence="10 11">ATCC BAA-1881</strain>
    </source>
</reference>
<keyword evidence="5 7" id="KW-0472">Membrane</keyword>
<dbReference type="InterPro" id="IPR049453">
    <property type="entry name" value="Memb_transporter_dom"/>
</dbReference>
<feature type="transmembrane region" description="Helical" evidence="7">
    <location>
        <begin position="174"/>
        <end position="192"/>
    </location>
</feature>
<feature type="transmembrane region" description="Helical" evidence="7">
    <location>
        <begin position="428"/>
        <end position="446"/>
    </location>
</feature>
<evidence type="ECO:0000256" key="6">
    <source>
        <dbReference type="ARBA" id="ARBA00043993"/>
    </source>
</evidence>
<dbReference type="InterPro" id="IPR032692">
    <property type="entry name" value="YccS_N"/>
</dbReference>
<dbReference type="OrthoDB" id="138020at2"/>
<evidence type="ECO:0000259" key="9">
    <source>
        <dbReference type="Pfam" id="PF13515"/>
    </source>
</evidence>
<feature type="transmembrane region" description="Helical" evidence="7">
    <location>
        <begin position="473"/>
        <end position="492"/>
    </location>
</feature>
<feature type="transmembrane region" description="Helical" evidence="7">
    <location>
        <begin position="498"/>
        <end position="515"/>
    </location>
</feature>
<keyword evidence="2" id="KW-1003">Cell membrane</keyword>
<evidence type="ECO:0000256" key="5">
    <source>
        <dbReference type="ARBA" id="ARBA00023136"/>
    </source>
</evidence>
<evidence type="ECO:0000256" key="2">
    <source>
        <dbReference type="ARBA" id="ARBA00022475"/>
    </source>
</evidence>
<dbReference type="GO" id="GO:0005886">
    <property type="term" value="C:plasma membrane"/>
    <property type="evidence" value="ECO:0007669"/>
    <property type="project" value="UniProtKB-SubCell"/>
</dbReference>
<evidence type="ECO:0000313" key="11">
    <source>
        <dbReference type="Proteomes" id="UP000248806"/>
    </source>
</evidence>
<feature type="domain" description="Integral membrane protein YccS N-terminal" evidence="8">
    <location>
        <begin position="121"/>
        <end position="378"/>
    </location>
</feature>
<dbReference type="Proteomes" id="UP000248806">
    <property type="component" value="Unassembled WGS sequence"/>
</dbReference>
<feature type="transmembrane region" description="Helical" evidence="7">
    <location>
        <begin position="75"/>
        <end position="95"/>
    </location>
</feature>
<dbReference type="Pfam" id="PF13515">
    <property type="entry name" value="FUSC_2"/>
    <property type="match status" value="1"/>
</dbReference>
<feature type="domain" description="Integral membrane bound transporter" evidence="9">
    <location>
        <begin position="438"/>
        <end position="561"/>
    </location>
</feature>
<accession>A0A326UDN4</accession>